<proteinExistence type="predicted"/>
<dbReference type="Proteomes" id="UP000632339">
    <property type="component" value="Unassembled WGS sequence"/>
</dbReference>
<accession>A0ABQ2I9R3</accession>
<dbReference type="InterPro" id="IPR046601">
    <property type="entry name" value="DUF6660"/>
</dbReference>
<evidence type="ECO:0000313" key="2">
    <source>
        <dbReference type="EMBL" id="GGN04652.1"/>
    </source>
</evidence>
<evidence type="ECO:0000313" key="3">
    <source>
        <dbReference type="Proteomes" id="UP000632339"/>
    </source>
</evidence>
<keyword evidence="3" id="KW-1185">Reference proteome</keyword>
<comment type="caution">
    <text evidence="2">The sequence shown here is derived from an EMBL/GenBank/DDBJ whole genome shotgun (WGS) entry which is preliminary data.</text>
</comment>
<organism evidence="2 3">
    <name type="scientific">Dyadobacter beijingensis</name>
    <dbReference type="NCBI Taxonomy" id="365489"/>
    <lineage>
        <taxon>Bacteria</taxon>
        <taxon>Pseudomonadati</taxon>
        <taxon>Bacteroidota</taxon>
        <taxon>Cytophagia</taxon>
        <taxon>Cytophagales</taxon>
        <taxon>Spirosomataceae</taxon>
        <taxon>Dyadobacter</taxon>
    </lineage>
</organism>
<dbReference type="EMBL" id="BMLI01000002">
    <property type="protein sequence ID" value="GGN04652.1"/>
    <property type="molecule type" value="Genomic_DNA"/>
</dbReference>
<name>A0ABQ2I9R3_9BACT</name>
<evidence type="ECO:0008006" key="4">
    <source>
        <dbReference type="Google" id="ProtNLM"/>
    </source>
</evidence>
<gene>
    <name evidence="2" type="ORF">GCM10010967_44560</name>
</gene>
<dbReference type="RefSeq" id="WP_019941073.1">
    <property type="nucleotide sequence ID" value="NZ_BMLI01000002.1"/>
</dbReference>
<reference evidence="3" key="1">
    <citation type="journal article" date="2019" name="Int. J. Syst. Evol. Microbiol.">
        <title>The Global Catalogue of Microorganisms (GCM) 10K type strain sequencing project: providing services to taxonomists for standard genome sequencing and annotation.</title>
        <authorList>
            <consortium name="The Broad Institute Genomics Platform"/>
            <consortium name="The Broad Institute Genome Sequencing Center for Infectious Disease"/>
            <person name="Wu L."/>
            <person name="Ma J."/>
        </authorList>
    </citation>
    <scope>NUCLEOTIDE SEQUENCE [LARGE SCALE GENOMIC DNA]</scope>
    <source>
        <strain evidence="3">CGMCC 1.6375</strain>
    </source>
</reference>
<feature type="signal peptide" evidence="1">
    <location>
        <begin position="1"/>
        <end position="17"/>
    </location>
</feature>
<feature type="chain" id="PRO_5046888314" description="Secreted protein" evidence="1">
    <location>
        <begin position="18"/>
        <end position="109"/>
    </location>
</feature>
<sequence>MKLLVAYLLAFYVLALSCIPCQDDAPAWPGSDAAATTISKSDIGHREVIDLCSPFCICACCASVTISPALAALPETPVTQLVPPARFAYLQMHYTGNLAGIWQPPQERV</sequence>
<dbReference type="PROSITE" id="PS51257">
    <property type="entry name" value="PROKAR_LIPOPROTEIN"/>
    <property type="match status" value="1"/>
</dbReference>
<keyword evidence="1" id="KW-0732">Signal</keyword>
<protein>
    <recommendedName>
        <fullName evidence="4">Secreted protein</fullName>
    </recommendedName>
</protein>
<dbReference type="Pfam" id="PF20365">
    <property type="entry name" value="DUF6660"/>
    <property type="match status" value="1"/>
</dbReference>
<evidence type="ECO:0000256" key="1">
    <source>
        <dbReference type="SAM" id="SignalP"/>
    </source>
</evidence>